<proteinExistence type="predicted"/>
<accession>A0A550CPD4</accession>
<keyword evidence="2" id="KW-1185">Reference proteome</keyword>
<comment type="caution">
    <text evidence="1">The sequence shown here is derived from an EMBL/GenBank/DDBJ whole genome shotgun (WGS) entry which is preliminary data.</text>
</comment>
<reference evidence="1 2" key="1">
    <citation type="journal article" date="2019" name="New Phytol.">
        <title>Comparative genomics reveals unique wood-decay strategies and fruiting body development in the Schizophyllaceae.</title>
        <authorList>
            <person name="Almasi E."/>
            <person name="Sahu N."/>
            <person name="Krizsan K."/>
            <person name="Balint B."/>
            <person name="Kovacs G.M."/>
            <person name="Kiss B."/>
            <person name="Cseklye J."/>
            <person name="Drula E."/>
            <person name="Henrissat B."/>
            <person name="Nagy I."/>
            <person name="Chovatia M."/>
            <person name="Adam C."/>
            <person name="LaButti K."/>
            <person name="Lipzen A."/>
            <person name="Riley R."/>
            <person name="Grigoriev I.V."/>
            <person name="Nagy L.G."/>
        </authorList>
    </citation>
    <scope>NUCLEOTIDE SEQUENCE [LARGE SCALE GENOMIC DNA]</scope>
    <source>
        <strain evidence="1 2">NL-1724</strain>
    </source>
</reference>
<dbReference type="Proteomes" id="UP000320762">
    <property type="component" value="Unassembled WGS sequence"/>
</dbReference>
<evidence type="ECO:0000313" key="1">
    <source>
        <dbReference type="EMBL" id="TRM66614.1"/>
    </source>
</evidence>
<protein>
    <submittedName>
        <fullName evidence="1">Uncharacterized protein</fullName>
    </submittedName>
</protein>
<organism evidence="1 2">
    <name type="scientific">Schizophyllum amplum</name>
    <dbReference type="NCBI Taxonomy" id="97359"/>
    <lineage>
        <taxon>Eukaryota</taxon>
        <taxon>Fungi</taxon>
        <taxon>Dikarya</taxon>
        <taxon>Basidiomycota</taxon>
        <taxon>Agaricomycotina</taxon>
        <taxon>Agaricomycetes</taxon>
        <taxon>Agaricomycetidae</taxon>
        <taxon>Agaricales</taxon>
        <taxon>Schizophyllaceae</taxon>
        <taxon>Schizophyllum</taxon>
    </lineage>
</organism>
<name>A0A550CPD4_9AGAR</name>
<sequence length="859" mass="95785">MALKQARDILRQANGENIEPAVVLAQLLAVFCRERLQPLDPDYVSAPACRVLLDHHPEIQSLLEVAIKEQNYEGLWTCNLLSFDGTELRSRRAQSKGEAAWETGIQTFVKKHGAALRDYAVGDKGYALWAPPKARNGSEGEAAPHTAFIASLRIPNAGDRRPSLLFHRLGNLLDSEPLTRRLKSIFRAGQHTLFVNGAATGKTRLLLEGLSRRWGLYFACNIEPSKPGSTDLFNSLDYFRHPLRSAAYPDTSASMETILKQVAADVSGQIMLARLTIFKLYLESLSDPHDIRHRQRWLILQSSPIAMVQYDLFIHLIQYFDVCDVAQDYIQRQIADTLLGIRSIIGRDEPLFCVVDDAQSVSNHRVDADMGSTTILREITRHWETLEGLTLILSGTPFDMAPFQLSGGPRYHLFTDTGFFDDPEEQATYVRRYMPLDLAESESGKKLVWRICLWLRGRYCATTCLLECMLATCFSHPHTLLDAYIALYTGIEPADGPVRVNSRVRQRYNSEVHRFGLFDPFIALSRDGQGWYAAQMAVLRIVTLGQERVRITEDTAHLADRGFAVFSDSHGAEAIIGEPVHIFPIVKLFYQRWGPTFGLLHTRLASGLRAQLIHPSFHLAIIPLLLLAFKGGIKLSDLFGFAVAPPAWANQTCRLVCVTRDMAGQSRATPYSSSFPAHEVTFEPWATESPSWLQHTAPEPFCVASGFSHADLLFVLQLADGVLIHVAVKIMLKNEHVGASSGEIGDSLAQMRRECIFQTGGMEGGGELRLADLPSAGAAAASPSMLRAFATFPQPTDVSSVSRDDTTMEPIASLNLQLLQELSETVPYESILRRVFLTIITKRRRRWLGDTAVLRVMSE</sequence>
<evidence type="ECO:0000313" key="2">
    <source>
        <dbReference type="Proteomes" id="UP000320762"/>
    </source>
</evidence>
<dbReference type="AlphaFoldDB" id="A0A550CPD4"/>
<gene>
    <name evidence="1" type="ORF">BD626DRAFT_565707</name>
</gene>
<dbReference type="OrthoDB" id="2393824at2759"/>
<dbReference type="EMBL" id="VDMD01000003">
    <property type="protein sequence ID" value="TRM66614.1"/>
    <property type="molecule type" value="Genomic_DNA"/>
</dbReference>